<evidence type="ECO:0000313" key="2">
    <source>
        <dbReference type="EMBL" id="CAD5122014.1"/>
    </source>
</evidence>
<dbReference type="OrthoDB" id="193650at2759"/>
<dbReference type="AlphaFoldDB" id="A0A7I8W5E6"/>
<feature type="region of interest" description="Disordered" evidence="1">
    <location>
        <begin position="153"/>
        <end position="269"/>
    </location>
</feature>
<name>A0A7I8W5E6_9ANNE</name>
<gene>
    <name evidence="2" type="ORF">DGYR_LOCUS9880</name>
</gene>
<reference evidence="2 3" key="1">
    <citation type="submission" date="2020-08" db="EMBL/GenBank/DDBJ databases">
        <authorList>
            <person name="Hejnol A."/>
        </authorList>
    </citation>
    <scope>NUCLEOTIDE SEQUENCE [LARGE SCALE GENOMIC DNA]</scope>
</reference>
<sequence length="488" mass="55328">MAPPPKSRADKTSKSYTTPAPAITQDIIPGKFNDRDWNFMLETDDNEEFVYEITEEIVENALDLIFKGYIGNQLIPFTVAQAKEALLDLIEWRFLQRDEGEIAVEWLEEEEQIEERPCSPKQAWSLWTEDEEPPTPVPDCWAQGVVPVEVRRVSSARSQKEEPIPEETVEDAENAKAHIPSIQEETREEVEREDAERIEENTENDQNEEDTQPYEKQTSEKEEIAVLEPKSDVQERRKDERKKQDLKKRKKTYKPHVGSLPKANLGPMESLDQTENRLCFEEVMKYVSGIERERSINDLDPKALLLPLSAQSLIKLQGGRPPATRDVFYDDYGNVIGVTKIKPEQLPSHKVNVKVKVTDPSLAKQRKFTRKTESSLVNTSLDEKVPNATTASSKKPIGNTLLETIDVAPGVLVKEGERIKKGPKQNVRRTNQGVSLEAELRPIETVARVPITTVKEILDHQSPVVKPLPQTPPIPPIPSSASYTSDIY</sequence>
<dbReference type="PANTHER" id="PTHR34438:SF1">
    <property type="entry name" value="CHROMOSOME 2 OPEN READING FRAME 81"/>
    <property type="match status" value="1"/>
</dbReference>
<dbReference type="EMBL" id="CAJFCJ010000015">
    <property type="protein sequence ID" value="CAD5122014.1"/>
    <property type="molecule type" value="Genomic_DNA"/>
</dbReference>
<dbReference type="InterPro" id="IPR028042">
    <property type="entry name" value="DUF4639"/>
</dbReference>
<evidence type="ECO:0000256" key="1">
    <source>
        <dbReference type="SAM" id="MobiDB-lite"/>
    </source>
</evidence>
<comment type="caution">
    <text evidence="2">The sequence shown here is derived from an EMBL/GenBank/DDBJ whole genome shotgun (WGS) entry which is preliminary data.</text>
</comment>
<feature type="region of interest" description="Disordered" evidence="1">
    <location>
        <begin position="464"/>
        <end position="488"/>
    </location>
</feature>
<feature type="compositionally biased region" description="Pro residues" evidence="1">
    <location>
        <begin position="469"/>
        <end position="478"/>
    </location>
</feature>
<feature type="region of interest" description="Disordered" evidence="1">
    <location>
        <begin position="1"/>
        <end position="20"/>
    </location>
</feature>
<keyword evidence="3" id="KW-1185">Reference proteome</keyword>
<protein>
    <submittedName>
        <fullName evidence="2">DgyrCDS10468</fullName>
    </submittedName>
</protein>
<feature type="compositionally biased region" description="Low complexity" evidence="1">
    <location>
        <begin position="479"/>
        <end position="488"/>
    </location>
</feature>
<organism evidence="2 3">
    <name type="scientific">Dimorphilus gyrociliatus</name>
    <dbReference type="NCBI Taxonomy" id="2664684"/>
    <lineage>
        <taxon>Eukaryota</taxon>
        <taxon>Metazoa</taxon>
        <taxon>Spiralia</taxon>
        <taxon>Lophotrochozoa</taxon>
        <taxon>Annelida</taxon>
        <taxon>Polychaeta</taxon>
        <taxon>Polychaeta incertae sedis</taxon>
        <taxon>Dinophilidae</taxon>
        <taxon>Dimorphilus</taxon>
    </lineage>
</organism>
<accession>A0A7I8W5E6</accession>
<evidence type="ECO:0000313" key="3">
    <source>
        <dbReference type="Proteomes" id="UP000549394"/>
    </source>
</evidence>
<feature type="compositionally biased region" description="Acidic residues" evidence="1">
    <location>
        <begin position="201"/>
        <end position="212"/>
    </location>
</feature>
<dbReference type="Pfam" id="PF15479">
    <property type="entry name" value="DUF4639"/>
    <property type="match status" value="1"/>
</dbReference>
<feature type="compositionally biased region" description="Basic residues" evidence="1">
    <location>
        <begin position="244"/>
        <end position="254"/>
    </location>
</feature>
<dbReference type="PANTHER" id="PTHR34438">
    <property type="entry name" value="SI:DKEY-97L20.6"/>
    <property type="match status" value="1"/>
</dbReference>
<proteinExistence type="predicted"/>
<feature type="compositionally biased region" description="Basic and acidic residues" evidence="1">
    <location>
        <begin position="217"/>
        <end position="243"/>
    </location>
</feature>
<dbReference type="Proteomes" id="UP000549394">
    <property type="component" value="Unassembled WGS sequence"/>
</dbReference>